<dbReference type="GO" id="GO:0016705">
    <property type="term" value="F:oxidoreductase activity, acting on paired donors, with incorporation or reduction of molecular oxygen"/>
    <property type="evidence" value="ECO:0007669"/>
    <property type="project" value="InterPro"/>
</dbReference>
<dbReference type="PANTHER" id="PTHR46696:SF1">
    <property type="entry name" value="CYTOCHROME P450 YJIB-RELATED"/>
    <property type="match status" value="1"/>
</dbReference>
<keyword evidence="6 9" id="KW-0408">Iron</keyword>
<evidence type="ECO:0000256" key="2">
    <source>
        <dbReference type="ARBA" id="ARBA00010617"/>
    </source>
</evidence>
<dbReference type="InterPro" id="IPR017972">
    <property type="entry name" value="Cyt_P450_CS"/>
</dbReference>
<dbReference type="SUPFAM" id="SSF48264">
    <property type="entry name" value="Cytochrome P450"/>
    <property type="match status" value="1"/>
</dbReference>
<keyword evidence="11" id="KW-1185">Reference proteome</keyword>
<comment type="function">
    <text evidence="8">Involved in the coupling of aromatic side chains of the heptapeptide of vancomycin.</text>
</comment>
<evidence type="ECO:0000256" key="6">
    <source>
        <dbReference type="ARBA" id="ARBA00023004"/>
    </source>
</evidence>
<keyword evidence="5 9" id="KW-0560">Oxidoreductase</keyword>
<name>A0A428WXB7_AMYBA</name>
<dbReference type="EMBL" id="QHHU01000009">
    <property type="protein sequence ID" value="RSM47670.1"/>
    <property type="molecule type" value="Genomic_DNA"/>
</dbReference>
<dbReference type="FunFam" id="1.10.630.10:FF:000018">
    <property type="entry name" value="Cytochrome P450 monooxygenase"/>
    <property type="match status" value="1"/>
</dbReference>
<evidence type="ECO:0000313" key="10">
    <source>
        <dbReference type="EMBL" id="RSM47670.1"/>
    </source>
</evidence>
<dbReference type="GO" id="GO:0020037">
    <property type="term" value="F:heme binding"/>
    <property type="evidence" value="ECO:0007669"/>
    <property type="project" value="InterPro"/>
</dbReference>
<dbReference type="InterPro" id="IPR001128">
    <property type="entry name" value="Cyt_P450"/>
</dbReference>
<dbReference type="PANTHER" id="PTHR46696">
    <property type="entry name" value="P450, PUTATIVE (EUROFUNG)-RELATED"/>
    <property type="match status" value="1"/>
</dbReference>
<gene>
    <name evidence="10" type="ORF">DMA12_08500</name>
</gene>
<keyword evidence="7 9" id="KW-0503">Monooxygenase</keyword>
<dbReference type="InterPro" id="IPR002397">
    <property type="entry name" value="Cyt_P450_B"/>
</dbReference>
<evidence type="ECO:0000313" key="11">
    <source>
        <dbReference type="Proteomes" id="UP000286716"/>
    </source>
</evidence>
<evidence type="ECO:0000256" key="5">
    <source>
        <dbReference type="ARBA" id="ARBA00023002"/>
    </source>
</evidence>
<reference evidence="10 11" key="1">
    <citation type="submission" date="2018-05" db="EMBL/GenBank/DDBJ databases">
        <title>Evolution of GPA BGCs.</title>
        <authorList>
            <person name="Waglechner N."/>
            <person name="Wright G.D."/>
        </authorList>
    </citation>
    <scope>NUCLEOTIDE SEQUENCE [LARGE SCALE GENOMIC DNA]</scope>
    <source>
        <strain evidence="10 11">DSM 5908</strain>
    </source>
</reference>
<dbReference type="Proteomes" id="UP000286716">
    <property type="component" value="Unassembled WGS sequence"/>
</dbReference>
<keyword evidence="3 9" id="KW-0349">Heme</keyword>
<organism evidence="10 11">
    <name type="scientific">Amycolatopsis balhimycina DSM 5908</name>
    <dbReference type="NCBI Taxonomy" id="1081091"/>
    <lineage>
        <taxon>Bacteria</taxon>
        <taxon>Bacillati</taxon>
        <taxon>Actinomycetota</taxon>
        <taxon>Actinomycetes</taxon>
        <taxon>Pseudonocardiales</taxon>
        <taxon>Pseudonocardiaceae</taxon>
        <taxon>Amycolatopsis</taxon>
    </lineage>
</organism>
<protein>
    <submittedName>
        <fullName evidence="10">Cytochrome P450</fullName>
    </submittedName>
</protein>
<keyword evidence="4 9" id="KW-0479">Metal-binding</keyword>
<dbReference type="Pfam" id="PF00067">
    <property type="entry name" value="p450"/>
    <property type="match status" value="1"/>
</dbReference>
<dbReference type="CDD" id="cd11029">
    <property type="entry name" value="CYP107-like"/>
    <property type="match status" value="1"/>
</dbReference>
<evidence type="ECO:0000256" key="9">
    <source>
        <dbReference type="RuleBase" id="RU000461"/>
    </source>
</evidence>
<dbReference type="OrthoDB" id="5500002at2"/>
<dbReference type="RefSeq" id="WP_020644686.1">
    <property type="nucleotide sequence ID" value="NZ_QHHU01000009.1"/>
</dbReference>
<dbReference type="Gene3D" id="1.10.630.10">
    <property type="entry name" value="Cytochrome P450"/>
    <property type="match status" value="1"/>
</dbReference>
<comment type="pathway">
    <text evidence="1">Antibiotic biosynthesis; vancomycin biosynthesis.</text>
</comment>
<dbReference type="InterPro" id="IPR036396">
    <property type="entry name" value="Cyt_P450_sf"/>
</dbReference>
<comment type="similarity">
    <text evidence="2 9">Belongs to the cytochrome P450 family.</text>
</comment>
<dbReference type="PRINTS" id="PR00359">
    <property type="entry name" value="BP450"/>
</dbReference>
<evidence type="ECO:0000256" key="3">
    <source>
        <dbReference type="ARBA" id="ARBA00022617"/>
    </source>
</evidence>
<dbReference type="GO" id="GO:0004497">
    <property type="term" value="F:monooxygenase activity"/>
    <property type="evidence" value="ECO:0007669"/>
    <property type="project" value="UniProtKB-KW"/>
</dbReference>
<dbReference type="PROSITE" id="PS00086">
    <property type="entry name" value="CYTOCHROME_P450"/>
    <property type="match status" value="1"/>
</dbReference>
<proteinExistence type="inferred from homology"/>
<accession>A0A428WXB7</accession>
<dbReference type="GO" id="GO:0005506">
    <property type="term" value="F:iron ion binding"/>
    <property type="evidence" value="ECO:0007669"/>
    <property type="project" value="InterPro"/>
</dbReference>
<evidence type="ECO:0000256" key="4">
    <source>
        <dbReference type="ARBA" id="ARBA00022723"/>
    </source>
</evidence>
<sequence length="404" mass="43891">MTTDEIVEVAEDFAQDAHLFAELLRAGGSVRRVRLPPRGLPCYLVTGFAEARALLADPRLRKNSQGIRELFEAKLPPEALQNGLGQDLSWHMLNSDPPDHTRLRKLVNKAFTGRTVARLRPRVEEITAELLDALAGQERADLVPSFAAPLPITVICELLGVREEDRTEFSGWSKTLLSAAVRPEDVQNAAQSMFGYLTGLIAQKRAEPAEDLLSDLVHASDDGDSLSEPELVSMAFLLLVAGHETTVNLIANGVLALLREPEQLARLRAEPALLPGAVEEFLRFDGPIHLATLRFTAEPVEAGGVTIPAGEFVLVSLLGANRDAERFPEPDRLDITRAAGGHLAFGHGIHYCVGAPLARLEAEIALGGLLARFPDLALDAKPDELAYRQSSLVHGLEALPVRLR</sequence>
<evidence type="ECO:0000256" key="8">
    <source>
        <dbReference type="ARBA" id="ARBA00055433"/>
    </source>
</evidence>
<comment type="caution">
    <text evidence="10">The sequence shown here is derived from an EMBL/GenBank/DDBJ whole genome shotgun (WGS) entry which is preliminary data.</text>
</comment>
<evidence type="ECO:0000256" key="1">
    <source>
        <dbReference type="ARBA" id="ARBA00004660"/>
    </source>
</evidence>
<evidence type="ECO:0000256" key="7">
    <source>
        <dbReference type="ARBA" id="ARBA00023033"/>
    </source>
</evidence>
<dbReference type="AlphaFoldDB" id="A0A428WXB7"/>